<dbReference type="EMBL" id="VDLU01000003">
    <property type="protein sequence ID" value="TNJ27943.1"/>
    <property type="molecule type" value="Genomic_DNA"/>
</dbReference>
<accession>A0A4Z1T1X4</accession>
<gene>
    <name evidence="2" type="ORF">GMRT_12505</name>
</gene>
<name>A0A4Z1T1X4_GIAMU</name>
<evidence type="ECO:0000313" key="3">
    <source>
        <dbReference type="Proteomes" id="UP000315496"/>
    </source>
</evidence>
<dbReference type="AlphaFoldDB" id="A0A4Z1T1X4"/>
<reference evidence="2 3" key="1">
    <citation type="submission" date="2019-05" db="EMBL/GenBank/DDBJ databases">
        <title>The compact genome of Giardia muris reveals important steps in the evolution of intestinal protozoan parasites.</title>
        <authorList>
            <person name="Xu F."/>
            <person name="Jimenez-Gonzalez A."/>
            <person name="Einarsson E."/>
            <person name="Astvaldsson A."/>
            <person name="Peirasmaki D."/>
            <person name="Eckmann L."/>
            <person name="Andersson J.O."/>
            <person name="Svard S.G."/>
            <person name="Jerlstrom-Hultqvist J."/>
        </authorList>
    </citation>
    <scope>NUCLEOTIDE SEQUENCE [LARGE SCALE GENOMIC DNA]</scope>
    <source>
        <strain evidence="2 3">Roberts-Thomson</strain>
    </source>
</reference>
<evidence type="ECO:0000256" key="1">
    <source>
        <dbReference type="SAM" id="Coils"/>
    </source>
</evidence>
<organism evidence="2 3">
    <name type="scientific">Giardia muris</name>
    <dbReference type="NCBI Taxonomy" id="5742"/>
    <lineage>
        <taxon>Eukaryota</taxon>
        <taxon>Metamonada</taxon>
        <taxon>Diplomonadida</taxon>
        <taxon>Hexamitidae</taxon>
        <taxon>Giardiinae</taxon>
        <taxon>Giardia</taxon>
    </lineage>
</organism>
<dbReference type="VEuPathDB" id="GiardiaDB:GMRT_12505"/>
<comment type="caution">
    <text evidence="2">The sequence shown here is derived from an EMBL/GenBank/DDBJ whole genome shotgun (WGS) entry which is preliminary data.</text>
</comment>
<feature type="coiled-coil region" evidence="1">
    <location>
        <begin position="657"/>
        <end position="771"/>
    </location>
</feature>
<keyword evidence="1" id="KW-0175">Coiled coil</keyword>
<proteinExistence type="predicted"/>
<dbReference type="Proteomes" id="UP000315496">
    <property type="component" value="Chromosome 3"/>
</dbReference>
<protein>
    <submittedName>
        <fullName evidence="2">Uncharacterized protein</fullName>
    </submittedName>
</protein>
<sequence>MGIDGYLERWESLLRRDEGTKALMDILARLRKEPGVLTGRQGERILMLAGEMTIHHPTLVINDDFLGILCRVSRQTLFLSSESTLVRLTQRVLNDLREVLEALEQEVASGMAPARTLPDMQVQVLGVCALSIHLHRSLLSVGQLEGPTSLIIWKAMHLLVEICKGRGVDMSPTPTVRSILIGLQRILICARLLGPFRGVFSLFDREDCIGALKSMATSTLLYAESALLLACLTSSVGHITPLFINKMLDKVFDALNTSQTDGTEPKRKTTGMGSTTIDVCLIFYAFVQILSDIAREMNIERADCATLTPDGCTLIQKLTHLLDVQETGYHTLLVYLTLLTPEVGARTNLFSSLSDTFVDAYIERRKFETVQLLLKGEAPLAQLAGLFVQRFYTGRLDPTGRPYISFAVRKVRQSTRLMSFQVMKANFVDIVCDLEALLRGTQNQTLGESLHTSFSQWVKFFYVGLSILGRLIIYSLRNVRVVIFNQKEVLSILEKSLAILLRLQGANWQNIDLCAIGLCTRCIVVLFSVMCGLLSHNVDEELVAGQPLPETIHMPELVAEKFARFQKEFDTWYLTFTVSSSTLDLTIGPYAELPLERLALKLLELNLTTNGQLHLFNATCVQRLCSWCIRDIRSAVTVCATEATLARLNDMASACAIKRTGSQRQTLEALTDELESERLVSKKAQLLLVKTEEKLDELRCVAQELEERAQRSENQQATIQSALDEAQTELVDVQTRLASKDDEAIALTARLSTLELENANKDREVQALKAELQHQRCLADTIMAERDAVVTEVRHLRTDVSRLQRGLQGVASLIDDYRPYWEPIEK</sequence>
<keyword evidence="3" id="KW-1185">Reference proteome</keyword>
<evidence type="ECO:0000313" key="2">
    <source>
        <dbReference type="EMBL" id="TNJ27943.1"/>
    </source>
</evidence>